<dbReference type="PANTHER" id="PTHR42751">
    <property type="entry name" value="SODIUM/HYDROGEN EXCHANGER FAMILY/TRKA DOMAIN PROTEIN"/>
    <property type="match status" value="1"/>
</dbReference>
<feature type="transmembrane region" description="Helical" evidence="7">
    <location>
        <begin position="6"/>
        <end position="25"/>
    </location>
</feature>
<comment type="caution">
    <text evidence="9">The sequence shown here is derived from an EMBL/GenBank/DDBJ whole genome shotgun (WGS) entry which is preliminary data.</text>
</comment>
<feature type="transmembrane region" description="Helical" evidence="7">
    <location>
        <begin position="150"/>
        <end position="175"/>
    </location>
</feature>
<comment type="subcellular location">
    <subcellularLocation>
        <location evidence="1">Membrane</location>
        <topology evidence="1">Multi-pass membrane protein</topology>
    </subcellularLocation>
</comment>
<feature type="transmembrane region" description="Helical" evidence="7">
    <location>
        <begin position="187"/>
        <end position="210"/>
    </location>
</feature>
<evidence type="ECO:0000259" key="8">
    <source>
        <dbReference type="PROSITE" id="PS51202"/>
    </source>
</evidence>
<dbReference type="PROSITE" id="PS51202">
    <property type="entry name" value="RCK_C"/>
    <property type="match status" value="2"/>
</dbReference>
<evidence type="ECO:0000256" key="1">
    <source>
        <dbReference type="ARBA" id="ARBA00004141"/>
    </source>
</evidence>
<keyword evidence="4 7" id="KW-0812">Transmembrane</keyword>
<feature type="domain" description="RCK C-terminal" evidence="8">
    <location>
        <begin position="668"/>
        <end position="752"/>
    </location>
</feature>
<comment type="similarity">
    <text evidence="2">Belongs to the monovalent cation:proton antiporter 2 (CPA2) transporter (TC 2.A.37) family.</text>
</comment>
<dbReference type="PANTHER" id="PTHR42751:SF3">
    <property type="entry name" value="SODIUM_GLUTAMATE SYMPORTER"/>
    <property type="match status" value="1"/>
</dbReference>
<feature type="transmembrane region" description="Helical" evidence="7">
    <location>
        <begin position="271"/>
        <end position="289"/>
    </location>
</feature>
<dbReference type="RefSeq" id="WP_219427355.1">
    <property type="nucleotide sequence ID" value="NZ_JAHXRD010000003.1"/>
</dbReference>
<dbReference type="AlphaFoldDB" id="A0AAW4NJI1"/>
<evidence type="ECO:0000256" key="7">
    <source>
        <dbReference type="SAM" id="Phobius"/>
    </source>
</evidence>
<dbReference type="GO" id="GO:1902600">
    <property type="term" value="P:proton transmembrane transport"/>
    <property type="evidence" value="ECO:0007669"/>
    <property type="project" value="InterPro"/>
</dbReference>
<dbReference type="Pfam" id="PF02080">
    <property type="entry name" value="TrkA_C"/>
    <property type="match status" value="2"/>
</dbReference>
<feature type="transmembrane region" description="Helical" evidence="7">
    <location>
        <begin position="92"/>
        <end position="114"/>
    </location>
</feature>
<feature type="transmembrane region" description="Helical" evidence="7">
    <location>
        <begin position="459"/>
        <end position="479"/>
    </location>
</feature>
<gene>
    <name evidence="9" type="ORF">KZY68_02900</name>
</gene>
<evidence type="ECO:0000256" key="5">
    <source>
        <dbReference type="ARBA" id="ARBA00022989"/>
    </source>
</evidence>
<feature type="transmembrane region" description="Helical" evidence="7">
    <location>
        <begin position="120"/>
        <end position="138"/>
    </location>
</feature>
<feature type="transmembrane region" description="Helical" evidence="7">
    <location>
        <begin position="527"/>
        <end position="545"/>
    </location>
</feature>
<dbReference type="InterPro" id="IPR006153">
    <property type="entry name" value="Cation/H_exchanger_TM"/>
</dbReference>
<reference evidence="9" key="1">
    <citation type="submission" date="2021-07" db="EMBL/GenBank/DDBJ databases">
        <title>Genomic diversity and antimicrobial resistance of Prevotella spp. isolated from chronic lung disease airways.</title>
        <authorList>
            <person name="Webb K.A."/>
            <person name="Olagoke O.S."/>
            <person name="Baird T."/>
            <person name="Neill J."/>
            <person name="Pham A."/>
            <person name="Wells T.J."/>
            <person name="Ramsay K.A."/>
            <person name="Bell S.C."/>
            <person name="Sarovich D.S."/>
            <person name="Price E.P."/>
        </authorList>
    </citation>
    <scope>NUCLEOTIDE SEQUENCE</scope>
    <source>
        <strain evidence="9">SCHI0047.S.3</strain>
    </source>
</reference>
<evidence type="ECO:0000313" key="9">
    <source>
        <dbReference type="EMBL" id="MBW4864986.1"/>
    </source>
</evidence>
<keyword evidence="6 7" id="KW-0472">Membrane</keyword>
<dbReference type="Pfam" id="PF00999">
    <property type="entry name" value="Na_H_Exchanger"/>
    <property type="match status" value="1"/>
</dbReference>
<dbReference type="GO" id="GO:0006813">
    <property type="term" value="P:potassium ion transport"/>
    <property type="evidence" value="ECO:0007669"/>
    <property type="project" value="InterPro"/>
</dbReference>
<feature type="transmembrane region" description="Helical" evidence="7">
    <location>
        <begin position="428"/>
        <end position="447"/>
    </location>
</feature>
<keyword evidence="3" id="KW-0813">Transport</keyword>
<feature type="transmembrane region" description="Helical" evidence="7">
    <location>
        <begin position="295"/>
        <end position="320"/>
    </location>
</feature>
<accession>A0AAW4NJI1</accession>
<evidence type="ECO:0000256" key="3">
    <source>
        <dbReference type="ARBA" id="ARBA00022448"/>
    </source>
</evidence>
<feature type="transmembrane region" description="Helical" evidence="7">
    <location>
        <begin position="61"/>
        <end position="80"/>
    </location>
</feature>
<name>A0AAW4NJI1_9BACT</name>
<dbReference type="Proteomes" id="UP001196873">
    <property type="component" value="Unassembled WGS sequence"/>
</dbReference>
<sequence length="770" mass="85461">MAEIPKLIGDLALILVVAGIVTLVFKKLKQPLVLGYIVAGFLVSPHMPYTMSVVDKGDIHTWADIGVMFLLFSLGLDFSFKKILKMGMAPVIAALTIIFSMMTLGILVGHSFGWGRMDCIFLGGMLAMSSTTIIYKAFDDLGLRQQRFASLVMSVLILEDVLAIVMMVMLSAIAGGNKPDGGEMLGSILKIGFFLVLWFVVGIFLVPLFFRKTRKLMNNETMVIVALGLCCLMAVLSTKVGFSSAFGAFVMGSIIAETVEADKIIKLVEPVKNLFGAIFFVSVGMLVQPGVLVDYAIPIIIIVLTILLGQGVFGTAGFLLSGQSLKNAMRCGFSMAQIGEFAFIIASLGLSLGVIGNFLYPVVVAVSVITTFLTPYMIRFSEPCYERLEKHLPKRWARRLKHVGNVHQNSNEEENTWKILLRKMAVNTIIYGILSTAVVVLMLTFALPICRTALGHWPGNALCGSLTVLMISPFLRSLVMKNVHSDEFRQLWTESLLNRLPLSFTIIVRVVIAALFIFYIVNYLSRFKVAFMITIVVVALVAMVLSRSLKHRSIKLERLFIKNLRSREIAEEVSGERRPLFEGRLLDRDIHIGEFDVPEDSIWVGRTLKNLQFRNRFGVHVSSILRGSQRINIPNGSNIVFPGDRISVIGSDEQLKMFSKAMATELVPEDPEVEKREMKLRKLILSSDTPFIGKTLAESGIRDQYGCMVVGVEEGQENLTLIDPLRKFRKGDIIWLVGEEADIERVRQQVPVRAMLSASSDSSVNQLTKQ</sequence>
<evidence type="ECO:0000256" key="6">
    <source>
        <dbReference type="ARBA" id="ARBA00023136"/>
    </source>
</evidence>
<feature type="transmembrane region" description="Helical" evidence="7">
    <location>
        <begin position="32"/>
        <end position="49"/>
    </location>
</feature>
<protein>
    <submittedName>
        <fullName evidence="9">Cation:proton antiporter</fullName>
    </submittedName>
</protein>
<dbReference type="GO" id="GO:0015297">
    <property type="term" value="F:antiporter activity"/>
    <property type="evidence" value="ECO:0007669"/>
    <property type="project" value="InterPro"/>
</dbReference>
<feature type="transmembrane region" description="Helical" evidence="7">
    <location>
        <begin position="500"/>
        <end position="521"/>
    </location>
</feature>
<feature type="transmembrane region" description="Helical" evidence="7">
    <location>
        <begin position="217"/>
        <end position="236"/>
    </location>
</feature>
<evidence type="ECO:0000313" key="10">
    <source>
        <dbReference type="Proteomes" id="UP001196873"/>
    </source>
</evidence>
<dbReference type="GO" id="GO:0016020">
    <property type="term" value="C:membrane"/>
    <property type="evidence" value="ECO:0007669"/>
    <property type="project" value="UniProtKB-SubCell"/>
</dbReference>
<evidence type="ECO:0000256" key="4">
    <source>
        <dbReference type="ARBA" id="ARBA00022692"/>
    </source>
</evidence>
<dbReference type="GO" id="GO:0008324">
    <property type="term" value="F:monoatomic cation transmembrane transporter activity"/>
    <property type="evidence" value="ECO:0007669"/>
    <property type="project" value="InterPro"/>
</dbReference>
<proteinExistence type="inferred from homology"/>
<keyword evidence="5 7" id="KW-1133">Transmembrane helix</keyword>
<dbReference type="EMBL" id="JAHXRF010000003">
    <property type="protein sequence ID" value="MBW4864986.1"/>
    <property type="molecule type" value="Genomic_DNA"/>
</dbReference>
<feature type="domain" description="RCK C-terminal" evidence="8">
    <location>
        <begin position="580"/>
        <end position="664"/>
    </location>
</feature>
<dbReference type="InterPro" id="IPR006037">
    <property type="entry name" value="RCK_C"/>
</dbReference>
<organism evidence="9 10">
    <name type="scientific">Segatella salivae</name>
    <dbReference type="NCBI Taxonomy" id="228604"/>
    <lineage>
        <taxon>Bacteria</taxon>
        <taxon>Pseudomonadati</taxon>
        <taxon>Bacteroidota</taxon>
        <taxon>Bacteroidia</taxon>
        <taxon>Bacteroidales</taxon>
        <taxon>Prevotellaceae</taxon>
        <taxon>Segatella</taxon>
    </lineage>
</organism>
<evidence type="ECO:0000256" key="2">
    <source>
        <dbReference type="ARBA" id="ARBA00005551"/>
    </source>
</evidence>